<evidence type="ECO:0000256" key="2">
    <source>
        <dbReference type="PROSITE-ProRule" id="PRU00176"/>
    </source>
</evidence>
<dbReference type="InterPro" id="IPR050374">
    <property type="entry name" value="RRT5_SRSF_SR"/>
</dbReference>
<proteinExistence type="predicted"/>
<dbReference type="EMBL" id="QSBY01000011">
    <property type="protein sequence ID" value="RHW68453.1"/>
    <property type="molecule type" value="Genomic_DNA"/>
</dbReference>
<evidence type="ECO:0000256" key="1">
    <source>
        <dbReference type="ARBA" id="ARBA00022884"/>
    </source>
</evidence>
<dbReference type="InterPro" id="IPR012677">
    <property type="entry name" value="Nucleotide-bd_a/b_plait_sf"/>
</dbReference>
<dbReference type="PROSITE" id="PS50102">
    <property type="entry name" value="RRM"/>
    <property type="match status" value="2"/>
</dbReference>
<name>A0A3L6KVN6_9TRYP</name>
<gene>
    <name evidence="5" type="primary">NRBD2</name>
    <name evidence="5" type="ORF">DPX39_110118200</name>
</gene>
<evidence type="ECO:0000259" key="4">
    <source>
        <dbReference type="PROSITE" id="PS50102"/>
    </source>
</evidence>
<accession>A0A3L6KVN6</accession>
<feature type="compositionally biased region" description="Low complexity" evidence="3">
    <location>
        <begin position="1"/>
        <end position="37"/>
    </location>
</feature>
<dbReference type="PANTHER" id="PTHR23003">
    <property type="entry name" value="RNA RECOGNITION MOTIF RRM DOMAIN CONTAINING PROTEIN"/>
    <property type="match status" value="1"/>
</dbReference>
<evidence type="ECO:0000313" key="5">
    <source>
        <dbReference type="EMBL" id="RHW68453.1"/>
    </source>
</evidence>
<feature type="region of interest" description="Disordered" evidence="3">
    <location>
        <begin position="1"/>
        <end position="70"/>
    </location>
</feature>
<organism evidence="5 6">
    <name type="scientific">Trypanosoma brucei equiperdum</name>
    <dbReference type="NCBI Taxonomy" id="630700"/>
    <lineage>
        <taxon>Eukaryota</taxon>
        <taxon>Discoba</taxon>
        <taxon>Euglenozoa</taxon>
        <taxon>Kinetoplastea</taxon>
        <taxon>Metakinetoplastina</taxon>
        <taxon>Trypanosomatida</taxon>
        <taxon>Trypanosomatidae</taxon>
        <taxon>Trypanosoma</taxon>
    </lineage>
</organism>
<dbReference type="PANTHER" id="PTHR23003:SF55">
    <property type="entry name" value="RNA-BINDING PROTEIN"/>
    <property type="match status" value="1"/>
</dbReference>
<evidence type="ECO:0000313" key="6">
    <source>
        <dbReference type="Proteomes" id="UP000266743"/>
    </source>
</evidence>
<dbReference type="GO" id="GO:0003729">
    <property type="term" value="F:mRNA binding"/>
    <property type="evidence" value="ECO:0007669"/>
    <property type="project" value="TreeGrafter"/>
</dbReference>
<dbReference type="SUPFAM" id="SSF54928">
    <property type="entry name" value="RNA-binding domain, RBD"/>
    <property type="match status" value="2"/>
</dbReference>
<dbReference type="InterPro" id="IPR000504">
    <property type="entry name" value="RRM_dom"/>
</dbReference>
<dbReference type="CDD" id="cd21613">
    <property type="entry name" value="RRM1_KSRP"/>
    <property type="match status" value="1"/>
</dbReference>
<dbReference type="FunFam" id="3.30.70.330:FF:000922">
    <property type="entry name" value="RNA binding protein"/>
    <property type="match status" value="1"/>
</dbReference>
<feature type="region of interest" description="Disordered" evidence="3">
    <location>
        <begin position="231"/>
        <end position="279"/>
    </location>
</feature>
<keyword evidence="1 2" id="KW-0694">RNA-binding</keyword>
<dbReference type="GO" id="GO:0005634">
    <property type="term" value="C:nucleus"/>
    <property type="evidence" value="ECO:0007669"/>
    <property type="project" value="TreeGrafter"/>
</dbReference>
<feature type="domain" description="RRM" evidence="4">
    <location>
        <begin position="75"/>
        <end position="145"/>
    </location>
</feature>
<sequence length="279" mass="30275">MAPKSAAKPAASGKNAPAPKSAPAAKSAPPAKASAPKNDPKKNAPKAAAPKPAATAPKAAAAKEAKARPAAGTHNGVYVKNWGQGSVTDATRIFSAAGKVVSAQIRRRRYAIIFFENAAAVRKAIDLFNEKEVLGAKVTVSPAKTSPKPDPHEGSSVVFLSPIFRTSTTNGQIRELFTGMRVLRIRTYRQNYAYVYLDSAAAAQKFVKEKNGTEFRGKKLRVALSTRSLQKEKDRAERANLLSDAHNFKKDAKKDIKRDDKKDPKKDSRRNEKKDAKRK</sequence>
<comment type="caution">
    <text evidence="5">The sequence shown here is derived from an EMBL/GenBank/DDBJ whole genome shotgun (WGS) entry which is preliminary data.</text>
</comment>
<reference evidence="5 6" key="1">
    <citation type="submission" date="2018-09" db="EMBL/GenBank/DDBJ databases">
        <title>whole genome sequence of T. equiperdum IVM-t1 strain.</title>
        <authorList>
            <person name="Suganuma K."/>
        </authorList>
    </citation>
    <scope>NUCLEOTIDE SEQUENCE [LARGE SCALE GENOMIC DNA]</scope>
    <source>
        <strain evidence="5 6">IVM-t1</strain>
    </source>
</reference>
<evidence type="ECO:0000256" key="3">
    <source>
        <dbReference type="SAM" id="MobiDB-lite"/>
    </source>
</evidence>
<dbReference type="Gene3D" id="3.30.70.330">
    <property type="match status" value="2"/>
</dbReference>
<dbReference type="Proteomes" id="UP000266743">
    <property type="component" value="Chromosome 11"/>
</dbReference>
<dbReference type="InterPro" id="IPR035979">
    <property type="entry name" value="RBD_domain_sf"/>
</dbReference>
<protein>
    <submittedName>
        <fullName evidence="5">RNA-binding protein</fullName>
    </submittedName>
</protein>
<feature type="domain" description="RRM" evidence="4">
    <location>
        <begin position="156"/>
        <end position="227"/>
    </location>
</feature>
<dbReference type="SMART" id="SM00360">
    <property type="entry name" value="RRM"/>
    <property type="match status" value="2"/>
</dbReference>
<feature type="compositionally biased region" description="Basic and acidic residues" evidence="3">
    <location>
        <begin position="246"/>
        <end position="279"/>
    </location>
</feature>
<feature type="compositionally biased region" description="Low complexity" evidence="3">
    <location>
        <begin position="45"/>
        <end position="60"/>
    </location>
</feature>
<dbReference type="Pfam" id="PF00076">
    <property type="entry name" value="RRM_1"/>
    <property type="match status" value="2"/>
</dbReference>
<dbReference type="GO" id="GO:0005737">
    <property type="term" value="C:cytoplasm"/>
    <property type="evidence" value="ECO:0007669"/>
    <property type="project" value="TreeGrafter"/>
</dbReference>
<dbReference type="AlphaFoldDB" id="A0A3L6KVN6"/>